<reference evidence="2" key="1">
    <citation type="journal article" date="2015" name="BMC Genomics">
        <title>Draft genome of a commonly misdiagnosed multidrug resistant pathogen Candida auris.</title>
        <authorList>
            <person name="Chatterjee S."/>
            <person name="Alampalli S.V."/>
            <person name="Nageshan R.K."/>
            <person name="Chettiar S.T."/>
            <person name="Joshi S."/>
            <person name="Tatu U.S."/>
        </authorList>
    </citation>
    <scope>NUCLEOTIDE SEQUENCE [LARGE SCALE GENOMIC DNA]</scope>
    <source>
        <strain evidence="2">6684</strain>
    </source>
</reference>
<dbReference type="AlphaFoldDB" id="A0A0L0NUI3"/>
<organism evidence="1 2">
    <name type="scientific">Candidozyma auris</name>
    <name type="common">Yeast</name>
    <name type="synonym">Candida auris</name>
    <dbReference type="NCBI Taxonomy" id="498019"/>
    <lineage>
        <taxon>Eukaryota</taxon>
        <taxon>Fungi</taxon>
        <taxon>Dikarya</taxon>
        <taxon>Ascomycota</taxon>
        <taxon>Saccharomycotina</taxon>
        <taxon>Pichiomycetes</taxon>
        <taxon>Metschnikowiaceae</taxon>
        <taxon>Candidozyma</taxon>
    </lineage>
</organism>
<proteinExistence type="predicted"/>
<dbReference type="Proteomes" id="UP000037122">
    <property type="component" value="Unassembled WGS sequence"/>
</dbReference>
<protein>
    <submittedName>
        <fullName evidence="1">Uncharacterized protein</fullName>
    </submittedName>
</protein>
<evidence type="ECO:0000313" key="1">
    <source>
        <dbReference type="EMBL" id="KND97836.1"/>
    </source>
</evidence>
<evidence type="ECO:0000313" key="2">
    <source>
        <dbReference type="Proteomes" id="UP000037122"/>
    </source>
</evidence>
<sequence length="92" mass="10280">MGTELELTFNSMVLERGLHCFLDRFLNISFHCFLYRISSSFRSDVSCAVNGAIVMTYLGAIVDSGGERSMGAKKYTVILDVGAYKKRGRIDE</sequence>
<dbReference type="VEuPathDB" id="FungiDB:QG37_06253"/>
<name>A0A0L0NUI3_CANAR</name>
<gene>
    <name evidence="1" type="ORF">QG37_06253</name>
</gene>
<accession>A0A0L0NUI3</accession>
<dbReference type="EMBL" id="LGST01000041">
    <property type="protein sequence ID" value="KND97836.1"/>
    <property type="molecule type" value="Genomic_DNA"/>
</dbReference>
<comment type="caution">
    <text evidence="1">The sequence shown here is derived from an EMBL/GenBank/DDBJ whole genome shotgun (WGS) entry which is preliminary data.</text>
</comment>